<keyword evidence="2" id="KW-1185">Reference proteome</keyword>
<dbReference type="SUPFAM" id="SSF53335">
    <property type="entry name" value="S-adenosyl-L-methionine-dependent methyltransferases"/>
    <property type="match status" value="1"/>
</dbReference>
<accession>A0A2K9NC68</accession>
<reference evidence="1 2" key="1">
    <citation type="submission" date="2017-12" db="EMBL/GenBank/DDBJ databases">
        <title>Genomes of bacteria within cyanobacterial aggregates.</title>
        <authorList>
            <person name="Cai H."/>
        </authorList>
    </citation>
    <scope>NUCLEOTIDE SEQUENCE [LARGE SCALE GENOMIC DNA]</scope>
    <source>
        <strain evidence="1 2">TH16</strain>
    </source>
</reference>
<name>A0A2K9NC68_9PROT</name>
<gene>
    <name evidence="1" type="ORF">C0V82_05655</name>
</gene>
<proteinExistence type="predicted"/>
<sequence length="183" mass="20358">MRVSIKFDLGEYLNDVFVETGVGSGGNILKAIRAGYPEIHGIEISETLYHQSHGKIAAEIQKLPRSPSVTLYCGDPVAGLEQLCATMQHKRVTFLLDSYTDGEHLSDADRPIITEISVIRRWFQDNLIQPIIMVGGLRQSAALMTDILNAVLDIDADYQFRVLDDHVSRNVLVALPPTWVQAQ</sequence>
<dbReference type="KEGG" id="ncb:C0V82_05655"/>
<dbReference type="EMBL" id="CP025611">
    <property type="protein sequence ID" value="AUN29765.1"/>
    <property type="molecule type" value="Genomic_DNA"/>
</dbReference>
<evidence type="ECO:0008006" key="3">
    <source>
        <dbReference type="Google" id="ProtNLM"/>
    </source>
</evidence>
<dbReference type="Proteomes" id="UP000234752">
    <property type="component" value="Chromosome eg_1"/>
</dbReference>
<protein>
    <recommendedName>
        <fullName evidence="3">Class I SAM-dependent methyltransferase</fullName>
    </recommendedName>
</protein>
<dbReference type="AlphaFoldDB" id="A0A2K9NC68"/>
<organism evidence="1 2">
    <name type="scientific">Niveispirillum cyanobacteriorum</name>
    <dbReference type="NCBI Taxonomy" id="1612173"/>
    <lineage>
        <taxon>Bacteria</taxon>
        <taxon>Pseudomonadati</taxon>
        <taxon>Pseudomonadota</taxon>
        <taxon>Alphaproteobacteria</taxon>
        <taxon>Rhodospirillales</taxon>
        <taxon>Azospirillaceae</taxon>
        <taxon>Niveispirillum</taxon>
    </lineage>
</organism>
<evidence type="ECO:0000313" key="2">
    <source>
        <dbReference type="Proteomes" id="UP000234752"/>
    </source>
</evidence>
<evidence type="ECO:0000313" key="1">
    <source>
        <dbReference type="EMBL" id="AUN29765.1"/>
    </source>
</evidence>
<dbReference type="InterPro" id="IPR029063">
    <property type="entry name" value="SAM-dependent_MTases_sf"/>
</dbReference>